<organism evidence="2 3">
    <name type="scientific">Glossina palpalis gambiensis</name>
    <dbReference type="NCBI Taxonomy" id="67801"/>
    <lineage>
        <taxon>Eukaryota</taxon>
        <taxon>Metazoa</taxon>
        <taxon>Ecdysozoa</taxon>
        <taxon>Arthropoda</taxon>
        <taxon>Hexapoda</taxon>
        <taxon>Insecta</taxon>
        <taxon>Pterygota</taxon>
        <taxon>Neoptera</taxon>
        <taxon>Endopterygota</taxon>
        <taxon>Diptera</taxon>
        <taxon>Brachycera</taxon>
        <taxon>Muscomorpha</taxon>
        <taxon>Hippoboscoidea</taxon>
        <taxon>Glossinidae</taxon>
        <taxon>Glossina</taxon>
    </lineage>
</organism>
<proteinExistence type="predicted"/>
<evidence type="ECO:0000256" key="1">
    <source>
        <dbReference type="SAM" id="MobiDB-lite"/>
    </source>
</evidence>
<reference evidence="2" key="2">
    <citation type="submission" date="2020-05" db="UniProtKB">
        <authorList>
            <consortium name="EnsemblMetazoa"/>
        </authorList>
    </citation>
    <scope>IDENTIFICATION</scope>
    <source>
        <strain evidence="2">IAEA</strain>
    </source>
</reference>
<dbReference type="EnsemblMetazoa" id="GPPI049018-RA">
    <property type="protein sequence ID" value="GPPI049018-PA"/>
    <property type="gene ID" value="GPPI049018"/>
</dbReference>
<dbReference type="VEuPathDB" id="VectorBase:GPPI049018"/>
<name>A0A1B0C4M9_9MUSC</name>
<sequence>MMGRNPFKTSQKEEHKKLKAKIEQWGKVKFKPIESNKQHKEKSSKYNKNRSEKFEIPTAWKYFKDEMLSKEREEKQRSKQLNMDNEKARKCLKQREINYRKVLMQKKREELTQWESFEDDGKQRQREQITNTLKHNVTTKKKVSRNHEARLVSTEILKDFDNRNLNYHQNDKLRRLLTKSVIKHNGATFTQTVSDLKYQKQQKKAKLKRALGGEELLTEKFGTLLSIRDFFSDDVDRLSSELEEEGTLLHNSRSLDLSFPLKSLPFTVDVFTGDDGGFICDFENCSSSKEESLEEELDEDVSLLLSTLICGCSPCMFNDKFEFPVFIFSTASSPIGVFSSSQNMLCKTERCESQNSQKSALASNSSGFPANT</sequence>
<dbReference type="AlphaFoldDB" id="A0A1B0C4M9"/>
<dbReference type="EMBL" id="JXJN01025558">
    <property type="status" value="NOT_ANNOTATED_CDS"/>
    <property type="molecule type" value="Genomic_DNA"/>
</dbReference>
<dbReference type="EMBL" id="JXJN01025559">
    <property type="status" value="NOT_ANNOTATED_CDS"/>
    <property type="molecule type" value="Genomic_DNA"/>
</dbReference>
<reference evidence="3" key="1">
    <citation type="submission" date="2015-01" db="EMBL/GenBank/DDBJ databases">
        <authorList>
            <person name="Aksoy S."/>
            <person name="Warren W."/>
            <person name="Wilson R.K."/>
        </authorList>
    </citation>
    <scope>NUCLEOTIDE SEQUENCE [LARGE SCALE GENOMIC DNA]</scope>
    <source>
        <strain evidence="3">IAEA</strain>
    </source>
</reference>
<feature type="compositionally biased region" description="Basic and acidic residues" evidence="1">
    <location>
        <begin position="10"/>
        <end position="50"/>
    </location>
</feature>
<evidence type="ECO:0000313" key="3">
    <source>
        <dbReference type="Proteomes" id="UP000092460"/>
    </source>
</evidence>
<feature type="region of interest" description="Disordered" evidence="1">
    <location>
        <begin position="1"/>
        <end position="50"/>
    </location>
</feature>
<accession>A0A1B0C4M9</accession>
<keyword evidence="3" id="KW-1185">Reference proteome</keyword>
<protein>
    <submittedName>
        <fullName evidence="2">Uncharacterized protein</fullName>
    </submittedName>
</protein>
<evidence type="ECO:0000313" key="2">
    <source>
        <dbReference type="EnsemblMetazoa" id="GPPI049018-PA"/>
    </source>
</evidence>
<dbReference type="Proteomes" id="UP000092460">
    <property type="component" value="Unassembled WGS sequence"/>
</dbReference>